<name>A0A3G9IXC7_9ACTN</name>
<dbReference type="SUPFAM" id="SSF103481">
    <property type="entry name" value="Multidrug resistance efflux transporter EmrE"/>
    <property type="match status" value="2"/>
</dbReference>
<feature type="transmembrane region" description="Helical" evidence="2">
    <location>
        <begin position="25"/>
        <end position="44"/>
    </location>
</feature>
<gene>
    <name evidence="4" type="ORF">Back2_13300</name>
</gene>
<evidence type="ECO:0000259" key="3">
    <source>
        <dbReference type="Pfam" id="PF00892"/>
    </source>
</evidence>
<feature type="transmembrane region" description="Helical" evidence="2">
    <location>
        <begin position="198"/>
        <end position="218"/>
    </location>
</feature>
<feature type="transmembrane region" description="Helical" evidence="2">
    <location>
        <begin position="253"/>
        <end position="269"/>
    </location>
</feature>
<dbReference type="KEGG" id="nbe:Back2_13300"/>
<dbReference type="Gene3D" id="1.10.3730.20">
    <property type="match status" value="1"/>
</dbReference>
<evidence type="ECO:0000256" key="2">
    <source>
        <dbReference type="SAM" id="Phobius"/>
    </source>
</evidence>
<reference evidence="4 5" key="1">
    <citation type="submission" date="2018-11" db="EMBL/GenBank/DDBJ databases">
        <title>Complete genome sequence of Nocardioides baekrokdamisoli strain KCTC 39748.</title>
        <authorList>
            <person name="Kang S.W."/>
            <person name="Lee K.C."/>
            <person name="Kim K.K."/>
            <person name="Kim J.S."/>
            <person name="Kim D.S."/>
            <person name="Ko S.H."/>
            <person name="Yang S.H."/>
            <person name="Shin Y.K."/>
            <person name="Lee J.S."/>
        </authorList>
    </citation>
    <scope>NUCLEOTIDE SEQUENCE [LARGE SCALE GENOMIC DNA]</scope>
    <source>
        <strain evidence="4 5">KCTC 39748</strain>
    </source>
</reference>
<protein>
    <submittedName>
        <fullName evidence="4">Membrane protein</fullName>
    </submittedName>
</protein>
<evidence type="ECO:0000313" key="5">
    <source>
        <dbReference type="Proteomes" id="UP000271573"/>
    </source>
</evidence>
<evidence type="ECO:0000313" key="4">
    <source>
        <dbReference type="EMBL" id="BBH17043.1"/>
    </source>
</evidence>
<sequence length="272" mass="27699">MVLWASAFVAIRHLAGTFAPGSLAFGRLGLGAICLGVIAGRGGLPKATPRQWLGIVIVGALWYATYHVALNAGEHHVDAGTASMLILCAPVFVAGLAAVFLKEPMTRTIAVGLGLAMAGGALIAFSGSGGGDQRLLGAGLCLISAIAASVAMIVQKSLLAGLKALPLTWMTVTVGAVICLPFVGQFVGDVRHASGSSILWLVFLGVFPTAIAYTTYGYALSQMSATQAGILTYLIPPITIVLGLVFLGEAPPALAYVGGAVTLTGVVIARRK</sequence>
<dbReference type="InterPro" id="IPR037185">
    <property type="entry name" value="EmrE-like"/>
</dbReference>
<dbReference type="PANTHER" id="PTHR12715:SF4">
    <property type="entry name" value="EAMA DOMAIN-CONTAINING PROTEIN"/>
    <property type="match status" value="1"/>
</dbReference>
<feature type="transmembrane region" description="Helical" evidence="2">
    <location>
        <begin position="230"/>
        <end position="247"/>
    </location>
</feature>
<feature type="transmembrane region" description="Helical" evidence="2">
    <location>
        <begin position="51"/>
        <end position="70"/>
    </location>
</feature>
<feature type="domain" description="EamA" evidence="3">
    <location>
        <begin position="1"/>
        <end position="124"/>
    </location>
</feature>
<feature type="transmembrane region" description="Helical" evidence="2">
    <location>
        <begin position="135"/>
        <end position="154"/>
    </location>
</feature>
<dbReference type="InterPro" id="IPR000620">
    <property type="entry name" value="EamA_dom"/>
</dbReference>
<dbReference type="Pfam" id="PF00892">
    <property type="entry name" value="EamA"/>
    <property type="match status" value="2"/>
</dbReference>
<keyword evidence="2" id="KW-1133">Transmembrane helix</keyword>
<feature type="transmembrane region" description="Helical" evidence="2">
    <location>
        <begin position="166"/>
        <end position="186"/>
    </location>
</feature>
<keyword evidence="2" id="KW-0812">Transmembrane</keyword>
<feature type="domain" description="EamA" evidence="3">
    <location>
        <begin position="136"/>
        <end position="269"/>
    </location>
</feature>
<keyword evidence="5" id="KW-1185">Reference proteome</keyword>
<dbReference type="AlphaFoldDB" id="A0A3G9IXC7"/>
<comment type="similarity">
    <text evidence="1">Belongs to the EamA transporter family.</text>
</comment>
<dbReference type="Proteomes" id="UP000271573">
    <property type="component" value="Chromosome"/>
</dbReference>
<accession>A0A3G9IXC7</accession>
<keyword evidence="2" id="KW-0472">Membrane</keyword>
<feature type="transmembrane region" description="Helical" evidence="2">
    <location>
        <begin position="82"/>
        <end position="101"/>
    </location>
</feature>
<dbReference type="InterPro" id="IPR052756">
    <property type="entry name" value="Alkyne_AA_exporter"/>
</dbReference>
<evidence type="ECO:0000256" key="1">
    <source>
        <dbReference type="ARBA" id="ARBA00007362"/>
    </source>
</evidence>
<dbReference type="GO" id="GO:0016020">
    <property type="term" value="C:membrane"/>
    <property type="evidence" value="ECO:0007669"/>
    <property type="project" value="InterPro"/>
</dbReference>
<organism evidence="4 5">
    <name type="scientific">Nocardioides baekrokdamisoli</name>
    <dbReference type="NCBI Taxonomy" id="1804624"/>
    <lineage>
        <taxon>Bacteria</taxon>
        <taxon>Bacillati</taxon>
        <taxon>Actinomycetota</taxon>
        <taxon>Actinomycetes</taxon>
        <taxon>Propionibacteriales</taxon>
        <taxon>Nocardioidaceae</taxon>
        <taxon>Nocardioides</taxon>
    </lineage>
</organism>
<feature type="transmembrane region" description="Helical" evidence="2">
    <location>
        <begin position="108"/>
        <end position="129"/>
    </location>
</feature>
<dbReference type="EMBL" id="AP019307">
    <property type="protein sequence ID" value="BBH17043.1"/>
    <property type="molecule type" value="Genomic_DNA"/>
</dbReference>
<dbReference type="PANTHER" id="PTHR12715">
    <property type="entry name" value="TRANSPORTER, DRUG/METABOLITE EXPORTER FAMILY"/>
    <property type="match status" value="1"/>
</dbReference>
<proteinExistence type="inferred from homology"/>